<evidence type="ECO:0000313" key="1">
    <source>
        <dbReference type="EMBL" id="GEJ55603.1"/>
    </source>
</evidence>
<reference evidence="2" key="1">
    <citation type="journal article" date="2020" name="Appl. Environ. Microbiol.">
        <title>Diazotrophic Anaeromyxobacter Isolates from Soils.</title>
        <authorList>
            <person name="Masuda Y."/>
            <person name="Yamanaka H."/>
            <person name="Xu Z.X."/>
            <person name="Shiratori Y."/>
            <person name="Aono T."/>
            <person name="Amachi S."/>
            <person name="Senoo K."/>
            <person name="Itoh H."/>
        </authorList>
    </citation>
    <scope>NUCLEOTIDE SEQUENCE [LARGE SCALE GENOMIC DNA]</scope>
    <source>
        <strain evidence="2">R267</strain>
    </source>
</reference>
<keyword evidence="2" id="KW-1185">Reference proteome</keyword>
<dbReference type="InterPro" id="IPR030925">
    <property type="entry name" value="T2SS_GspN_Lepto"/>
</dbReference>
<protein>
    <recommendedName>
        <fullName evidence="3">Type II secretion system protein GspN</fullName>
    </recommendedName>
</protein>
<accession>A0A7I9VGT3</accession>
<dbReference type="Proteomes" id="UP000503640">
    <property type="component" value="Unassembled WGS sequence"/>
</dbReference>
<sequence>MDLDLKLKPWQRWAAYGLFAAVAFLVALRQTFPTEAVKERLVMEAAAQGWQIRVADVGPAGLLGVAMTSLSLESREGVRIPVERLEATVRPWSLLRGRRGFSFDAALFEGRVKGYAEEGGATRRVKAALAGLDLSRAVPLRTATGVDLAGLVSGDVDLTLDDAEPAKSSGHVDLAVQRAAVNGGALPIPGMGGALTLPRVALGQLSAHATVKDGKLTFEQLETKGDDLELNGGGLYCVLQPRLAFSPIFGKLSVRFRDAFWQKSGTAGFKSLAEMALAPARGRDGAYGFQIFGTLSQPQARLAP</sequence>
<proteinExistence type="predicted"/>
<comment type="caution">
    <text evidence="1">The sequence shown here is derived from an EMBL/GenBank/DDBJ whole genome shotgun (WGS) entry which is preliminary data.</text>
</comment>
<name>A0A7I9VGT3_9BACT</name>
<evidence type="ECO:0008006" key="3">
    <source>
        <dbReference type="Google" id="ProtNLM"/>
    </source>
</evidence>
<dbReference type="NCBIfam" id="TIGR04411">
    <property type="entry name" value="T2SS_GspN_Lepto"/>
    <property type="match status" value="1"/>
</dbReference>
<dbReference type="EMBL" id="BJTG01000001">
    <property type="protein sequence ID" value="GEJ55603.1"/>
    <property type="molecule type" value="Genomic_DNA"/>
</dbReference>
<evidence type="ECO:0000313" key="2">
    <source>
        <dbReference type="Proteomes" id="UP000503640"/>
    </source>
</evidence>
<organism evidence="1 2">
    <name type="scientific">Anaeromyxobacter diazotrophicus</name>
    <dbReference type="NCBI Taxonomy" id="2590199"/>
    <lineage>
        <taxon>Bacteria</taxon>
        <taxon>Pseudomonadati</taxon>
        <taxon>Myxococcota</taxon>
        <taxon>Myxococcia</taxon>
        <taxon>Myxococcales</taxon>
        <taxon>Cystobacterineae</taxon>
        <taxon>Anaeromyxobacteraceae</taxon>
        <taxon>Anaeromyxobacter</taxon>
    </lineage>
</organism>
<gene>
    <name evidence="1" type="ORF">AMYX_03440</name>
</gene>
<dbReference type="AlphaFoldDB" id="A0A7I9VGT3"/>
<dbReference type="RefSeq" id="WP_176062391.1">
    <property type="nucleotide sequence ID" value="NZ_BJTG01000001.1"/>
</dbReference>